<proteinExistence type="predicted"/>
<feature type="region of interest" description="Disordered" evidence="1">
    <location>
        <begin position="50"/>
        <end position="75"/>
    </location>
</feature>
<comment type="caution">
    <text evidence="2">The sequence shown here is derived from an EMBL/GenBank/DDBJ whole genome shotgun (WGS) entry which is preliminary data.</text>
</comment>
<feature type="compositionally biased region" description="Gly residues" evidence="1">
    <location>
        <begin position="63"/>
        <end position="73"/>
    </location>
</feature>
<organism evidence="2 3">
    <name type="scientific">Tetraparma gracilis</name>
    <dbReference type="NCBI Taxonomy" id="2962635"/>
    <lineage>
        <taxon>Eukaryota</taxon>
        <taxon>Sar</taxon>
        <taxon>Stramenopiles</taxon>
        <taxon>Ochrophyta</taxon>
        <taxon>Bolidophyceae</taxon>
        <taxon>Parmales</taxon>
        <taxon>Triparmaceae</taxon>
        <taxon>Tetraparma</taxon>
    </lineage>
</organism>
<dbReference type="Proteomes" id="UP001165060">
    <property type="component" value="Unassembled WGS sequence"/>
</dbReference>
<keyword evidence="3" id="KW-1185">Reference proteome</keyword>
<accession>A0ABQ6NBF9</accession>
<name>A0ABQ6NBF9_9STRA</name>
<gene>
    <name evidence="2" type="ORF">TeGR_g4307</name>
</gene>
<evidence type="ECO:0000256" key="1">
    <source>
        <dbReference type="SAM" id="MobiDB-lite"/>
    </source>
</evidence>
<feature type="region of interest" description="Disordered" evidence="1">
    <location>
        <begin position="122"/>
        <end position="144"/>
    </location>
</feature>
<reference evidence="2 3" key="1">
    <citation type="journal article" date="2023" name="Commun. Biol.">
        <title>Genome analysis of Parmales, the sister group of diatoms, reveals the evolutionary specialization of diatoms from phago-mixotrophs to photoautotrophs.</title>
        <authorList>
            <person name="Ban H."/>
            <person name="Sato S."/>
            <person name="Yoshikawa S."/>
            <person name="Yamada K."/>
            <person name="Nakamura Y."/>
            <person name="Ichinomiya M."/>
            <person name="Sato N."/>
            <person name="Blanc-Mathieu R."/>
            <person name="Endo H."/>
            <person name="Kuwata A."/>
            <person name="Ogata H."/>
        </authorList>
    </citation>
    <scope>NUCLEOTIDE SEQUENCE [LARGE SCALE GENOMIC DNA]</scope>
</reference>
<evidence type="ECO:0000313" key="3">
    <source>
        <dbReference type="Proteomes" id="UP001165060"/>
    </source>
</evidence>
<sequence>FNFTSKADLADSKVDLSFDLYPALPPNLDDVEIVIENGNIERTSRPARLSVVGPVEGGERGGKGGGGEGGDGVGSQRDLAYLTVNQTYSCLLFDCGLEFSRSKPGEGKGPGLVKKRSSTQTFFETQTPMENEPGNLTNKDTGLL</sequence>
<dbReference type="EMBL" id="BRYB01006317">
    <property type="protein sequence ID" value="GMI55016.1"/>
    <property type="molecule type" value="Genomic_DNA"/>
</dbReference>
<evidence type="ECO:0000313" key="2">
    <source>
        <dbReference type="EMBL" id="GMI55016.1"/>
    </source>
</evidence>
<protein>
    <submittedName>
        <fullName evidence="2">Uncharacterized protein</fullName>
    </submittedName>
</protein>
<feature type="non-terminal residue" evidence="2">
    <location>
        <position position="1"/>
    </location>
</feature>